<evidence type="ECO:0000256" key="1">
    <source>
        <dbReference type="ARBA" id="ARBA00004123"/>
    </source>
</evidence>
<dbReference type="GO" id="GO:0005634">
    <property type="term" value="C:nucleus"/>
    <property type="evidence" value="ECO:0007669"/>
    <property type="project" value="UniProtKB-SubCell"/>
</dbReference>
<protein>
    <recommendedName>
        <fullName evidence="7">Zn(2)-C6 fungal-type domain-containing protein</fullName>
    </recommendedName>
</protein>
<feature type="domain" description="Zn(2)-C6 fungal-type" evidence="7">
    <location>
        <begin position="10"/>
        <end position="40"/>
    </location>
</feature>
<dbReference type="SUPFAM" id="SSF57701">
    <property type="entry name" value="Zn2/Cys6 DNA-binding domain"/>
    <property type="match status" value="1"/>
</dbReference>
<dbReference type="PANTHER" id="PTHR37534">
    <property type="entry name" value="TRANSCRIPTIONAL ACTIVATOR PROTEIN UGA3"/>
    <property type="match status" value="1"/>
</dbReference>
<dbReference type="InterPro" id="IPR036864">
    <property type="entry name" value="Zn2-C6_fun-type_DNA-bd_sf"/>
</dbReference>
<dbReference type="Gene3D" id="4.10.240.10">
    <property type="entry name" value="Zn(2)-C6 fungal-type DNA-binding domain"/>
    <property type="match status" value="1"/>
</dbReference>
<keyword evidence="3" id="KW-0238">DNA-binding</keyword>
<dbReference type="Pfam" id="PF00172">
    <property type="entry name" value="Zn_clus"/>
    <property type="match status" value="1"/>
</dbReference>
<evidence type="ECO:0000259" key="7">
    <source>
        <dbReference type="PROSITE" id="PS50048"/>
    </source>
</evidence>
<evidence type="ECO:0000313" key="9">
    <source>
        <dbReference type="Proteomes" id="UP000053599"/>
    </source>
</evidence>
<name>A0A0D1YV11_9EURO</name>
<evidence type="ECO:0000256" key="6">
    <source>
        <dbReference type="SAM" id="MobiDB-lite"/>
    </source>
</evidence>
<dbReference type="GO" id="GO:0000976">
    <property type="term" value="F:transcription cis-regulatory region binding"/>
    <property type="evidence" value="ECO:0007669"/>
    <property type="project" value="TreeGrafter"/>
</dbReference>
<dbReference type="GO" id="GO:0000981">
    <property type="term" value="F:DNA-binding transcription factor activity, RNA polymerase II-specific"/>
    <property type="evidence" value="ECO:0007669"/>
    <property type="project" value="InterPro"/>
</dbReference>
<dbReference type="EMBL" id="KN846953">
    <property type="protein sequence ID" value="KIV78693.1"/>
    <property type="molecule type" value="Genomic_DNA"/>
</dbReference>
<feature type="region of interest" description="Disordered" evidence="6">
    <location>
        <begin position="646"/>
        <end position="682"/>
    </location>
</feature>
<dbReference type="Proteomes" id="UP000053599">
    <property type="component" value="Unassembled WGS sequence"/>
</dbReference>
<dbReference type="AlphaFoldDB" id="A0A0D1YV11"/>
<dbReference type="InterPro" id="IPR021858">
    <property type="entry name" value="Fun_TF"/>
</dbReference>
<evidence type="ECO:0000256" key="4">
    <source>
        <dbReference type="ARBA" id="ARBA00023163"/>
    </source>
</evidence>
<dbReference type="InterPro" id="IPR001138">
    <property type="entry name" value="Zn2Cys6_DnaBD"/>
</dbReference>
<evidence type="ECO:0000256" key="2">
    <source>
        <dbReference type="ARBA" id="ARBA00023015"/>
    </source>
</evidence>
<dbReference type="PROSITE" id="PS00463">
    <property type="entry name" value="ZN2_CY6_FUNGAL_1"/>
    <property type="match status" value="1"/>
</dbReference>
<dbReference type="OrthoDB" id="4158070at2759"/>
<sequence>MDAISRSRQGCWTCRARRIKCDERRPVCQRCQRKKLDCGYEVRLVWQDDNIARGVSHGRAGVWSKHGTQDRAIPPVQKQTALPKKQKQAAFSPIDSPIYLNTTCRDVQLYLGHHDNSSLCNEDVYQSRPLSGRPDKRQVQEDEIAQDDESAVDEAGHNEVEPFLSQVPAGALGRTLSLMPLATSPFDSVLISYFENVICSSSTLLDDKRYNPYRHVLLPMAFQSAGIYHATLAISANTLRLARPEYRVFALEHKQQALKALISIVKRRPSSNSDMDEMMGLILMLCWFEINDGCRPSWVKHLSGFRSLIRHHDENSSSRSACGQSLEKFFLQYFAFHLVLAKTAFRVDDVDLASGCGSDSLEAPVPPSSPLSASSLPSSILTASSTTSDHDKGFSFSPSTSFLSCHMPLETLDEIDPYMGFSNALLLLINEIADLAESQGPHLNSPQGLLDQDRADRVQTRSLRLKAGLEELEQRLPSAASSGQELAMRTPAVLATAEAYRLGALLLLYEVTTIQGTTRPWVNCVISRMDRTRHIQSILKLVEDNFDAMVHTAALPLWPLFLAGCCVDSDQDRLSVLRLFERTEQRKRYGVSTERHPYGTRLPSVSLVSWVEVNLTVSQNIPPARRVMEMVWRQRDLSMEERCVVSGGSAHNPKHMGLQPTGSVATAERCKPASNRSRARNRNLHKPRYEWERASAMLGGWKISLT</sequence>
<dbReference type="SMART" id="SM00066">
    <property type="entry name" value="GAL4"/>
    <property type="match status" value="1"/>
</dbReference>
<dbReference type="CDD" id="cd00067">
    <property type="entry name" value="GAL4"/>
    <property type="match status" value="1"/>
</dbReference>
<dbReference type="GO" id="GO:0045944">
    <property type="term" value="P:positive regulation of transcription by RNA polymerase II"/>
    <property type="evidence" value="ECO:0007669"/>
    <property type="project" value="TreeGrafter"/>
</dbReference>
<organism evidence="8 9">
    <name type="scientific">Exophiala sideris</name>
    <dbReference type="NCBI Taxonomy" id="1016849"/>
    <lineage>
        <taxon>Eukaryota</taxon>
        <taxon>Fungi</taxon>
        <taxon>Dikarya</taxon>
        <taxon>Ascomycota</taxon>
        <taxon>Pezizomycotina</taxon>
        <taxon>Eurotiomycetes</taxon>
        <taxon>Chaetothyriomycetidae</taxon>
        <taxon>Chaetothyriales</taxon>
        <taxon>Herpotrichiellaceae</taxon>
        <taxon>Exophiala</taxon>
    </lineage>
</organism>
<accession>A0A0D1YV11</accession>
<dbReference type="PANTHER" id="PTHR37534:SF49">
    <property type="entry name" value="LYSINE BIOSYNTHESIS REGULATORY PROTEIN LYS14"/>
    <property type="match status" value="1"/>
</dbReference>
<keyword evidence="4" id="KW-0804">Transcription</keyword>
<reference evidence="8 9" key="1">
    <citation type="submission" date="2015-01" db="EMBL/GenBank/DDBJ databases">
        <title>The Genome Sequence of Exophiala sideris CBS121828.</title>
        <authorList>
            <consortium name="The Broad Institute Genomics Platform"/>
            <person name="Cuomo C."/>
            <person name="de Hoog S."/>
            <person name="Gorbushina A."/>
            <person name="Stielow B."/>
            <person name="Teixiera M."/>
            <person name="Abouelleil A."/>
            <person name="Chapman S.B."/>
            <person name="Priest M."/>
            <person name="Young S.K."/>
            <person name="Wortman J."/>
            <person name="Nusbaum C."/>
            <person name="Birren B."/>
        </authorList>
    </citation>
    <scope>NUCLEOTIDE SEQUENCE [LARGE SCALE GENOMIC DNA]</scope>
    <source>
        <strain evidence="8 9">CBS 121828</strain>
    </source>
</reference>
<evidence type="ECO:0000256" key="5">
    <source>
        <dbReference type="ARBA" id="ARBA00023242"/>
    </source>
</evidence>
<dbReference type="PROSITE" id="PS50048">
    <property type="entry name" value="ZN2_CY6_FUNGAL_2"/>
    <property type="match status" value="1"/>
</dbReference>
<feature type="region of interest" description="Disordered" evidence="6">
    <location>
        <begin position="127"/>
        <end position="148"/>
    </location>
</feature>
<dbReference type="STRING" id="1016849.A0A0D1YV11"/>
<keyword evidence="2" id="KW-0805">Transcription regulation</keyword>
<evidence type="ECO:0000313" key="8">
    <source>
        <dbReference type="EMBL" id="KIV78693.1"/>
    </source>
</evidence>
<dbReference type="GO" id="GO:0008270">
    <property type="term" value="F:zinc ion binding"/>
    <property type="evidence" value="ECO:0007669"/>
    <property type="project" value="InterPro"/>
</dbReference>
<proteinExistence type="predicted"/>
<comment type="subcellular location">
    <subcellularLocation>
        <location evidence="1">Nucleus</location>
    </subcellularLocation>
</comment>
<dbReference type="Pfam" id="PF11951">
    <property type="entry name" value="Fungal_trans_2"/>
    <property type="match status" value="1"/>
</dbReference>
<evidence type="ECO:0000256" key="3">
    <source>
        <dbReference type="ARBA" id="ARBA00023125"/>
    </source>
</evidence>
<keyword evidence="5" id="KW-0539">Nucleus</keyword>
<gene>
    <name evidence="8" type="ORF">PV11_06316</name>
</gene>